<feature type="binding site" evidence="4">
    <location>
        <position position="150"/>
    </location>
    <ligand>
        <name>Mn(2+)</name>
        <dbReference type="ChEBI" id="CHEBI:29035"/>
        <label>2</label>
    </ligand>
</feature>
<keyword evidence="6" id="KW-0645">Protease</keyword>
<evidence type="ECO:0000259" key="5">
    <source>
        <dbReference type="Pfam" id="PF07687"/>
    </source>
</evidence>
<evidence type="ECO:0000256" key="3">
    <source>
        <dbReference type="ARBA" id="ARBA00022801"/>
    </source>
</evidence>
<dbReference type="GO" id="GO:0004180">
    <property type="term" value="F:carboxypeptidase activity"/>
    <property type="evidence" value="ECO:0007669"/>
    <property type="project" value="UniProtKB-KW"/>
</dbReference>
<dbReference type="InterPro" id="IPR011650">
    <property type="entry name" value="Peptidase_M20_dimer"/>
</dbReference>
<sequence>MSAISKLVQTHRPDLKPYESLYQHFHSNPELSFLEKATATTIHSHLSKFQEFEVFPGIGGHGLAAVFKNGPGKIVLLRADIDGLPVEEKTGLPYASRVRMLDIEGTEKPVMHACGHDMHITGLLAAADTLVRAKKEWEGTLLLVFQPAEEKGAGARAMVNDGLYKKVPVPDVVIGAHVVSYRAGTIGTRRGLMACAADSFNLTIRGRSGHASQPHRCIDPIVFAASTIMRLQTIPSREIDQSDLAVITVGSIHAGDAENIIPEKADLKINVRTIDPQTRSRVLSSIKRIVNAEAVASNAPSDPELTATTTYPFTFNDDDVTAALEGTFQTHFKPGNHGYDLNCPRLSMSEDFSVLATAVDKPAAFFIYGGVDKEVWDQAEKDGRLLEDIPVNHSAFFAPVIQPTLQVAVDGYAAAALTWLAK</sequence>
<dbReference type="Gene3D" id="3.40.630.10">
    <property type="entry name" value="Zn peptidases"/>
    <property type="match status" value="1"/>
</dbReference>
<keyword evidence="4" id="KW-0464">Manganese</keyword>
<dbReference type="Pfam" id="PF01546">
    <property type="entry name" value="Peptidase_M20"/>
    <property type="match status" value="1"/>
</dbReference>
<dbReference type="Proteomes" id="UP000250140">
    <property type="component" value="Unassembled WGS sequence"/>
</dbReference>
<organism evidence="6 7">
    <name type="scientific">Glonium stellatum</name>
    <dbReference type="NCBI Taxonomy" id="574774"/>
    <lineage>
        <taxon>Eukaryota</taxon>
        <taxon>Fungi</taxon>
        <taxon>Dikarya</taxon>
        <taxon>Ascomycota</taxon>
        <taxon>Pezizomycotina</taxon>
        <taxon>Dothideomycetes</taxon>
        <taxon>Pleosporomycetidae</taxon>
        <taxon>Gloniales</taxon>
        <taxon>Gloniaceae</taxon>
        <taxon>Glonium</taxon>
    </lineage>
</organism>
<evidence type="ECO:0000256" key="2">
    <source>
        <dbReference type="ARBA" id="ARBA00006247"/>
    </source>
</evidence>
<dbReference type="PANTHER" id="PTHR11014:SF63">
    <property type="entry name" value="METALLOPEPTIDASE, PUTATIVE (AFU_ORTHOLOGUE AFUA_6G09600)-RELATED"/>
    <property type="match status" value="1"/>
</dbReference>
<keyword evidence="4" id="KW-0479">Metal-binding</keyword>
<accession>A0A8E2JY31</accession>
<evidence type="ECO:0000313" key="6">
    <source>
        <dbReference type="EMBL" id="OCL13743.1"/>
    </source>
</evidence>
<comment type="similarity">
    <text evidence="1">Belongs to the peptidase M20 family.</text>
</comment>
<comment type="cofactor">
    <cofactor evidence="4">
        <name>Mn(2+)</name>
        <dbReference type="ChEBI" id="CHEBI:29035"/>
    </cofactor>
    <text evidence="4">The Mn(2+) ion enhances activity.</text>
</comment>
<dbReference type="InterPro" id="IPR002933">
    <property type="entry name" value="Peptidase_M20"/>
</dbReference>
<evidence type="ECO:0000313" key="7">
    <source>
        <dbReference type="Proteomes" id="UP000250140"/>
    </source>
</evidence>
<dbReference type="PANTHER" id="PTHR11014">
    <property type="entry name" value="PEPTIDASE M20 FAMILY MEMBER"/>
    <property type="match status" value="1"/>
</dbReference>
<feature type="binding site" evidence="4">
    <location>
        <position position="114"/>
    </location>
    <ligand>
        <name>Mn(2+)</name>
        <dbReference type="ChEBI" id="CHEBI:29035"/>
        <label>2</label>
    </ligand>
</feature>
<proteinExistence type="inferred from homology"/>
<dbReference type="InterPro" id="IPR017439">
    <property type="entry name" value="Amidohydrolase"/>
</dbReference>
<dbReference type="OrthoDB" id="6119954at2759"/>
<keyword evidence="7" id="KW-1185">Reference proteome</keyword>
<dbReference type="SUPFAM" id="SSF53187">
    <property type="entry name" value="Zn-dependent exopeptidases"/>
    <property type="match status" value="1"/>
</dbReference>
<dbReference type="InterPro" id="IPR036264">
    <property type="entry name" value="Bact_exopeptidase_dim_dom"/>
</dbReference>
<feature type="domain" description="Peptidase M20 dimerisation" evidence="5">
    <location>
        <begin position="199"/>
        <end position="295"/>
    </location>
</feature>
<feature type="binding site" evidence="4">
    <location>
        <position position="177"/>
    </location>
    <ligand>
        <name>Mn(2+)</name>
        <dbReference type="ChEBI" id="CHEBI:29035"/>
        <label>2</label>
    </ligand>
</feature>
<evidence type="ECO:0000256" key="4">
    <source>
        <dbReference type="PIRSR" id="PIRSR005962-1"/>
    </source>
</evidence>
<comment type="similarity">
    <text evidence="2">Belongs to the peptidase M20A family.</text>
</comment>
<dbReference type="AlphaFoldDB" id="A0A8E2JY31"/>
<reference evidence="6 7" key="1">
    <citation type="journal article" date="2016" name="Nat. Commun.">
        <title>Ectomycorrhizal ecology is imprinted in the genome of the dominant symbiotic fungus Cenococcum geophilum.</title>
        <authorList>
            <consortium name="DOE Joint Genome Institute"/>
            <person name="Peter M."/>
            <person name="Kohler A."/>
            <person name="Ohm R.A."/>
            <person name="Kuo A."/>
            <person name="Krutzmann J."/>
            <person name="Morin E."/>
            <person name="Arend M."/>
            <person name="Barry K.W."/>
            <person name="Binder M."/>
            <person name="Choi C."/>
            <person name="Clum A."/>
            <person name="Copeland A."/>
            <person name="Grisel N."/>
            <person name="Haridas S."/>
            <person name="Kipfer T."/>
            <person name="LaButti K."/>
            <person name="Lindquist E."/>
            <person name="Lipzen A."/>
            <person name="Maire R."/>
            <person name="Meier B."/>
            <person name="Mihaltcheva S."/>
            <person name="Molinier V."/>
            <person name="Murat C."/>
            <person name="Poggeler S."/>
            <person name="Quandt C.A."/>
            <person name="Sperisen C."/>
            <person name="Tritt A."/>
            <person name="Tisserant E."/>
            <person name="Crous P.W."/>
            <person name="Henrissat B."/>
            <person name="Nehls U."/>
            <person name="Egli S."/>
            <person name="Spatafora J.W."/>
            <person name="Grigoriev I.V."/>
            <person name="Martin F.M."/>
        </authorList>
    </citation>
    <scope>NUCLEOTIDE SEQUENCE [LARGE SCALE GENOMIC DNA]</scope>
    <source>
        <strain evidence="6 7">CBS 207.34</strain>
    </source>
</reference>
<dbReference type="SUPFAM" id="SSF55031">
    <property type="entry name" value="Bacterial exopeptidase dimerisation domain"/>
    <property type="match status" value="1"/>
</dbReference>
<keyword evidence="3" id="KW-0378">Hydrolase</keyword>
<evidence type="ECO:0000256" key="1">
    <source>
        <dbReference type="ARBA" id="ARBA00006153"/>
    </source>
</evidence>
<dbReference type="Gene3D" id="3.30.70.360">
    <property type="match status" value="1"/>
</dbReference>
<dbReference type="Pfam" id="PF07687">
    <property type="entry name" value="M20_dimer"/>
    <property type="match status" value="1"/>
</dbReference>
<name>A0A8E2JY31_9PEZI</name>
<keyword evidence="6" id="KW-0121">Carboxypeptidase</keyword>
<dbReference type="PIRSF" id="PIRSF005962">
    <property type="entry name" value="Pept_M20D_amidohydro"/>
    <property type="match status" value="1"/>
</dbReference>
<gene>
    <name evidence="6" type="ORF">AOQ84DRAFT_412415</name>
</gene>
<dbReference type="EMBL" id="KV748677">
    <property type="protein sequence ID" value="OCL13743.1"/>
    <property type="molecule type" value="Genomic_DNA"/>
</dbReference>
<protein>
    <submittedName>
        <fullName evidence="6">Metal-dependent amidase/aminoacylase/carboxypeptidase</fullName>
    </submittedName>
</protein>
<dbReference type="FunFam" id="3.30.70.360:FF:000001">
    <property type="entry name" value="N-acetyldiaminopimelate deacetylase"/>
    <property type="match status" value="1"/>
</dbReference>
<feature type="binding site" evidence="4">
    <location>
        <position position="116"/>
    </location>
    <ligand>
        <name>Mn(2+)</name>
        <dbReference type="ChEBI" id="CHEBI:29035"/>
        <label>2</label>
    </ligand>
</feature>
<dbReference type="GO" id="GO:0046872">
    <property type="term" value="F:metal ion binding"/>
    <property type="evidence" value="ECO:0007669"/>
    <property type="project" value="UniProtKB-KW"/>
</dbReference>
<dbReference type="NCBIfam" id="TIGR01891">
    <property type="entry name" value="amidohydrolases"/>
    <property type="match status" value="1"/>
</dbReference>